<keyword evidence="3" id="KW-1133">Transmembrane helix</keyword>
<gene>
    <name evidence="4" type="ORF">GYN08_12195</name>
</gene>
<feature type="compositionally biased region" description="Low complexity" evidence="2">
    <location>
        <begin position="195"/>
        <end position="206"/>
    </location>
</feature>
<accession>A0ABX0F9D2</accession>
<feature type="compositionally biased region" description="Polar residues" evidence="2">
    <location>
        <begin position="207"/>
        <end position="217"/>
    </location>
</feature>
<evidence type="ECO:0000256" key="3">
    <source>
        <dbReference type="SAM" id="Phobius"/>
    </source>
</evidence>
<keyword evidence="3" id="KW-0472">Membrane</keyword>
<evidence type="ECO:0000313" key="5">
    <source>
        <dbReference type="Proteomes" id="UP000800303"/>
    </source>
</evidence>
<evidence type="ECO:0000313" key="4">
    <source>
        <dbReference type="EMBL" id="NGZ76079.1"/>
    </source>
</evidence>
<protein>
    <submittedName>
        <fullName evidence="4">Type II secretion system protein M</fullName>
    </submittedName>
</protein>
<keyword evidence="5" id="KW-1185">Reference proteome</keyword>
<dbReference type="Gene3D" id="3.30.70.60">
    <property type="match status" value="1"/>
</dbReference>
<dbReference type="Proteomes" id="UP000800303">
    <property type="component" value="Unassembled WGS sequence"/>
</dbReference>
<dbReference type="EMBL" id="JAAFGS010000004">
    <property type="protein sequence ID" value="NGZ76079.1"/>
    <property type="molecule type" value="Genomic_DNA"/>
</dbReference>
<organism evidence="4 5">
    <name type="scientific">Saccharibacillus alkalitolerans</name>
    <dbReference type="NCBI Taxonomy" id="2705290"/>
    <lineage>
        <taxon>Bacteria</taxon>
        <taxon>Bacillati</taxon>
        <taxon>Bacillota</taxon>
        <taxon>Bacilli</taxon>
        <taxon>Bacillales</taxon>
        <taxon>Paenibacillaceae</taxon>
        <taxon>Saccharibacillus</taxon>
    </lineage>
</organism>
<evidence type="ECO:0000256" key="1">
    <source>
        <dbReference type="SAM" id="Coils"/>
    </source>
</evidence>
<comment type="caution">
    <text evidence="4">The sequence shown here is derived from an EMBL/GenBank/DDBJ whole genome shotgun (WGS) entry which is preliminary data.</text>
</comment>
<evidence type="ECO:0000256" key="2">
    <source>
        <dbReference type="SAM" id="MobiDB-lite"/>
    </source>
</evidence>
<proteinExistence type="predicted"/>
<name>A0ABX0F9D2_9BACL</name>
<dbReference type="InterPro" id="IPR014717">
    <property type="entry name" value="Transl_elong_EF1B/ribsomal_bS6"/>
</dbReference>
<feature type="coiled-coil region" evidence="1">
    <location>
        <begin position="38"/>
        <end position="65"/>
    </location>
</feature>
<reference evidence="4 5" key="1">
    <citation type="submission" date="2020-01" db="EMBL/GenBank/DDBJ databases">
        <title>Polyphasic characterisation and genomic insights into a novel alkali tolerant bacterium VR-M41.</title>
        <authorList>
            <person name="Vemuluri V.R."/>
        </authorList>
    </citation>
    <scope>NUCLEOTIDE SEQUENCE [LARGE SCALE GENOMIC DNA]</scope>
    <source>
        <strain evidence="4 5">VR-M41</strain>
    </source>
</reference>
<dbReference type="RefSeq" id="WP_166274573.1">
    <property type="nucleotide sequence ID" value="NZ_JAAFGS010000004.1"/>
</dbReference>
<feature type="transmembrane region" description="Helical" evidence="3">
    <location>
        <begin position="12"/>
        <end position="30"/>
    </location>
</feature>
<feature type="region of interest" description="Disordered" evidence="2">
    <location>
        <begin position="195"/>
        <end position="217"/>
    </location>
</feature>
<sequence>MMERIHNNRQALVLGIAVLFLLLLVPYMLMIRPQTEDIAANEAEIARLQQENDVYQRKIDELKTVGAGELSAEQIAAKLPANPDQERIVTDLYKVGLETSVILSDASFSDENTAQASEAAQSAGSSAAGQVKSVYVTANIRGSYEGIKAWMSAIQDLPRLTSVEQFTLTKPYAFKGTLLEATVTFNASYLPQSSAAVPDPAAVPDSNGTDTSADPAP</sequence>
<keyword evidence="3" id="KW-0812">Transmembrane</keyword>
<keyword evidence="1" id="KW-0175">Coiled coil</keyword>